<name>L8GG48_ACACF</name>
<dbReference type="VEuPathDB" id="AmoebaDB:ACA1_387350"/>
<organism evidence="3 4">
    <name type="scientific">Acanthamoeba castellanii (strain ATCC 30010 / Neff)</name>
    <dbReference type="NCBI Taxonomy" id="1257118"/>
    <lineage>
        <taxon>Eukaryota</taxon>
        <taxon>Amoebozoa</taxon>
        <taxon>Discosea</taxon>
        <taxon>Longamoebia</taxon>
        <taxon>Centramoebida</taxon>
        <taxon>Acanthamoebidae</taxon>
        <taxon>Acanthamoeba</taxon>
    </lineage>
</organism>
<dbReference type="Pfam" id="PF10407">
    <property type="entry name" value="Cytokin_check_N"/>
    <property type="match status" value="1"/>
</dbReference>
<dbReference type="AlphaFoldDB" id="L8GG48"/>
<evidence type="ECO:0000313" key="3">
    <source>
        <dbReference type="EMBL" id="ELR11136.1"/>
    </source>
</evidence>
<feature type="compositionally biased region" description="Low complexity" evidence="1">
    <location>
        <begin position="176"/>
        <end position="186"/>
    </location>
</feature>
<evidence type="ECO:0000256" key="1">
    <source>
        <dbReference type="SAM" id="MobiDB-lite"/>
    </source>
</evidence>
<feature type="region of interest" description="Disordered" evidence="1">
    <location>
        <begin position="30"/>
        <end position="57"/>
    </location>
</feature>
<feature type="compositionally biased region" description="Pro residues" evidence="1">
    <location>
        <begin position="187"/>
        <end position="196"/>
    </location>
</feature>
<dbReference type="EMBL" id="KB008156">
    <property type="protein sequence ID" value="ELR11136.1"/>
    <property type="molecule type" value="Genomic_DNA"/>
</dbReference>
<dbReference type="InterPro" id="IPR018844">
    <property type="entry name" value="Dnt1-like_N"/>
</dbReference>
<dbReference type="KEGG" id="acan:ACA1_387350"/>
<keyword evidence="4" id="KW-1185">Reference proteome</keyword>
<dbReference type="Proteomes" id="UP000011083">
    <property type="component" value="Unassembled WGS sequence"/>
</dbReference>
<dbReference type="RefSeq" id="XP_004333149.1">
    <property type="nucleotide sequence ID" value="XM_004333101.2"/>
</dbReference>
<sequence>GLELLSRRQLNANHRHVKAALASLLRTLDDAQHPNRPDPQPDATTTVDQGEDDSSSGFHEFDLSSLLPSSAPPSPPSIAFTCEADLALAPTTRFRLCAQVLPLGAFFVFVDPGCRVARLIELVEKQAVELYRVHVRVVKLRDRFDVDLPPSYTIGSMLQHDDTVIADHELPPDHQPTPSSSSTSEPPSSPPTPPAQAIPRVTCLRFTEQPPAQVFQNREFTCTVAHPPIGRAMVEGKDETTKWWPIEVRVVEQASGSALSRADYGVRLAALDHHEGVAVLFIKIRQNSFYGRRPFVISVALREGGAAVTSDAIVVVAKKKNKKPSQRC</sequence>
<evidence type="ECO:0000313" key="4">
    <source>
        <dbReference type="Proteomes" id="UP000011083"/>
    </source>
</evidence>
<dbReference type="GeneID" id="14911560"/>
<feature type="domain" description="Nucleolar protein Dnt1-like N-terminal" evidence="2">
    <location>
        <begin position="106"/>
        <end position="164"/>
    </location>
</feature>
<evidence type="ECO:0000259" key="2">
    <source>
        <dbReference type="Pfam" id="PF10407"/>
    </source>
</evidence>
<reference evidence="3 4" key="1">
    <citation type="journal article" date="2013" name="Genome Biol.">
        <title>Genome of Acanthamoeba castellanii highlights extensive lateral gene transfer and early evolution of tyrosine kinase signaling.</title>
        <authorList>
            <person name="Clarke M."/>
            <person name="Lohan A.J."/>
            <person name="Liu B."/>
            <person name="Lagkouvardos I."/>
            <person name="Roy S."/>
            <person name="Zafar N."/>
            <person name="Bertelli C."/>
            <person name="Schilde C."/>
            <person name="Kianianmomeni A."/>
            <person name="Burglin T.R."/>
            <person name="Frech C."/>
            <person name="Turcotte B."/>
            <person name="Kopec K.O."/>
            <person name="Synnott J.M."/>
            <person name="Choo C."/>
            <person name="Paponov I."/>
            <person name="Finkler A."/>
            <person name="Soon Heng Tan C."/>
            <person name="Hutchins A.P."/>
            <person name="Weinmeier T."/>
            <person name="Rattei T."/>
            <person name="Chu J.S."/>
            <person name="Gimenez G."/>
            <person name="Irimia M."/>
            <person name="Rigden D.J."/>
            <person name="Fitzpatrick D.A."/>
            <person name="Lorenzo-Morales J."/>
            <person name="Bateman A."/>
            <person name="Chiu C.H."/>
            <person name="Tang P."/>
            <person name="Hegemann P."/>
            <person name="Fromm H."/>
            <person name="Raoult D."/>
            <person name="Greub G."/>
            <person name="Miranda-Saavedra D."/>
            <person name="Chen N."/>
            <person name="Nash P."/>
            <person name="Ginger M.L."/>
            <person name="Horn M."/>
            <person name="Schaap P."/>
            <person name="Caler L."/>
            <person name="Loftus B."/>
        </authorList>
    </citation>
    <scope>NUCLEOTIDE SEQUENCE [LARGE SCALE GENOMIC DNA]</scope>
    <source>
        <strain evidence="3 4">Neff</strain>
    </source>
</reference>
<feature type="non-terminal residue" evidence="3">
    <location>
        <position position="328"/>
    </location>
</feature>
<protein>
    <recommendedName>
        <fullName evidence="2">Nucleolar protein Dnt1-like N-terminal domain-containing protein</fullName>
    </recommendedName>
</protein>
<feature type="non-terminal residue" evidence="3">
    <location>
        <position position="1"/>
    </location>
</feature>
<accession>L8GG48</accession>
<gene>
    <name evidence="3" type="ORF">ACA1_387350</name>
</gene>
<proteinExistence type="predicted"/>
<feature type="region of interest" description="Disordered" evidence="1">
    <location>
        <begin position="167"/>
        <end position="197"/>
    </location>
</feature>